<dbReference type="Proteomes" id="UP000261620">
    <property type="component" value="Unplaced"/>
</dbReference>
<evidence type="ECO:0000256" key="2">
    <source>
        <dbReference type="SAM" id="MobiDB-lite"/>
    </source>
</evidence>
<dbReference type="SUPFAM" id="SSF54197">
    <property type="entry name" value="HIT-like"/>
    <property type="match status" value="1"/>
</dbReference>
<dbReference type="AlphaFoldDB" id="A0A3Q3XDS4"/>
<accession>A0A3Q3XDS4</accession>
<dbReference type="PANTHER" id="PTHR12486">
    <property type="entry name" value="APRATAXIN-RELATED"/>
    <property type="match status" value="1"/>
</dbReference>
<sequence length="193" mass="21229">MYRSRSSGCSARLPTRTDAMTSAGRTATNSEATGSATLTASMGTRQDSGGDECPFCLIAAGRTDTEVLLSDDELLCFCDVKPGVAHHYLVVTAMHIDSCKALRREHVALVERMVAMGRSVLEKNKFPDMTSSSDRMGFHLPPFTSVPHLHLHALSPASTMCVKSQLRYGPRSHWFITVSDVFHFILKKKKQNP</sequence>
<dbReference type="PANTHER" id="PTHR12486:SF6">
    <property type="entry name" value="ADENOSINE 5'-MONOPHOSPHORAMIDASE HINT3"/>
    <property type="match status" value="1"/>
</dbReference>
<evidence type="ECO:0000259" key="3">
    <source>
        <dbReference type="PROSITE" id="PS51084"/>
    </source>
</evidence>
<reference evidence="4" key="2">
    <citation type="submission" date="2025-09" db="UniProtKB">
        <authorList>
            <consortium name="Ensembl"/>
        </authorList>
    </citation>
    <scope>IDENTIFICATION</scope>
</reference>
<organism evidence="4 5">
    <name type="scientific">Mola mola</name>
    <name type="common">Ocean sunfish</name>
    <name type="synonym">Tetraodon mola</name>
    <dbReference type="NCBI Taxonomy" id="94237"/>
    <lineage>
        <taxon>Eukaryota</taxon>
        <taxon>Metazoa</taxon>
        <taxon>Chordata</taxon>
        <taxon>Craniata</taxon>
        <taxon>Vertebrata</taxon>
        <taxon>Euteleostomi</taxon>
        <taxon>Actinopterygii</taxon>
        <taxon>Neopterygii</taxon>
        <taxon>Teleostei</taxon>
        <taxon>Neoteleostei</taxon>
        <taxon>Acanthomorphata</taxon>
        <taxon>Eupercaria</taxon>
        <taxon>Tetraodontiformes</taxon>
        <taxon>Molidae</taxon>
        <taxon>Mola</taxon>
    </lineage>
</organism>
<evidence type="ECO:0000313" key="4">
    <source>
        <dbReference type="Ensembl" id="ENSMMOP00000020726.1"/>
    </source>
</evidence>
<keyword evidence="5" id="KW-1185">Reference proteome</keyword>
<dbReference type="Pfam" id="PF11969">
    <property type="entry name" value="DcpS_C"/>
    <property type="match status" value="1"/>
</dbReference>
<protein>
    <recommendedName>
        <fullName evidence="3">HIT domain-containing protein</fullName>
    </recommendedName>
</protein>
<dbReference type="Ensembl" id="ENSMMOT00000021072.1">
    <property type="protein sequence ID" value="ENSMMOP00000020726.1"/>
    <property type="gene ID" value="ENSMMOG00000015768.1"/>
</dbReference>
<name>A0A3Q3XDS4_MOLML</name>
<dbReference type="InterPro" id="IPR011146">
    <property type="entry name" value="HIT-like"/>
</dbReference>
<dbReference type="GO" id="GO:0003824">
    <property type="term" value="F:catalytic activity"/>
    <property type="evidence" value="ECO:0007669"/>
    <property type="project" value="InterPro"/>
</dbReference>
<dbReference type="STRING" id="94237.ENSMMOP00000020726"/>
<evidence type="ECO:0000313" key="5">
    <source>
        <dbReference type="Proteomes" id="UP000261620"/>
    </source>
</evidence>
<feature type="short sequence motif" description="Histidine triad motif" evidence="1">
    <location>
        <begin position="148"/>
        <end position="152"/>
    </location>
</feature>
<feature type="domain" description="HIT" evidence="3">
    <location>
        <begin position="54"/>
        <end position="168"/>
    </location>
</feature>
<proteinExistence type="predicted"/>
<evidence type="ECO:0000256" key="1">
    <source>
        <dbReference type="PROSITE-ProRule" id="PRU00464"/>
    </source>
</evidence>
<feature type="compositionally biased region" description="Polar residues" evidence="2">
    <location>
        <begin position="18"/>
        <end position="47"/>
    </location>
</feature>
<dbReference type="PROSITE" id="PS51084">
    <property type="entry name" value="HIT_2"/>
    <property type="match status" value="1"/>
</dbReference>
<reference evidence="4" key="1">
    <citation type="submission" date="2025-08" db="UniProtKB">
        <authorList>
            <consortium name="Ensembl"/>
        </authorList>
    </citation>
    <scope>IDENTIFICATION</scope>
</reference>
<dbReference type="Gene3D" id="3.30.428.10">
    <property type="entry name" value="HIT-like"/>
    <property type="match status" value="1"/>
</dbReference>
<dbReference type="InterPro" id="IPR036265">
    <property type="entry name" value="HIT-like_sf"/>
</dbReference>
<feature type="region of interest" description="Disordered" evidence="2">
    <location>
        <begin position="1"/>
        <end position="48"/>
    </location>
</feature>